<dbReference type="EMBL" id="BPLQ01002550">
    <property type="protein sequence ID" value="GIX93878.1"/>
    <property type="molecule type" value="Genomic_DNA"/>
</dbReference>
<organism evidence="1 2">
    <name type="scientific">Caerostris darwini</name>
    <dbReference type="NCBI Taxonomy" id="1538125"/>
    <lineage>
        <taxon>Eukaryota</taxon>
        <taxon>Metazoa</taxon>
        <taxon>Ecdysozoa</taxon>
        <taxon>Arthropoda</taxon>
        <taxon>Chelicerata</taxon>
        <taxon>Arachnida</taxon>
        <taxon>Araneae</taxon>
        <taxon>Araneomorphae</taxon>
        <taxon>Entelegynae</taxon>
        <taxon>Araneoidea</taxon>
        <taxon>Araneidae</taxon>
        <taxon>Caerostris</taxon>
    </lineage>
</organism>
<evidence type="ECO:0000313" key="1">
    <source>
        <dbReference type="EMBL" id="GIX93878.1"/>
    </source>
</evidence>
<protein>
    <submittedName>
        <fullName evidence="1">Uncharacterized protein</fullName>
    </submittedName>
</protein>
<reference evidence="1 2" key="1">
    <citation type="submission" date="2021-06" db="EMBL/GenBank/DDBJ databases">
        <title>Caerostris darwini draft genome.</title>
        <authorList>
            <person name="Kono N."/>
            <person name="Arakawa K."/>
        </authorList>
    </citation>
    <scope>NUCLEOTIDE SEQUENCE [LARGE SCALE GENOMIC DNA]</scope>
</reference>
<accession>A0AAV4PBN6</accession>
<sequence length="118" mass="13332">MDSYLAKYEKCQNDVIIPVSKRLRSNSQNPYNNGNKPNHFLQCFKESTHYKQTQPGIKLYSSPHLFKATNPKDVNTKALANEPSRNPGGLEVEGVYNRNVHSVLRLHFSADLITASLS</sequence>
<dbReference type="Proteomes" id="UP001054837">
    <property type="component" value="Unassembled WGS sequence"/>
</dbReference>
<proteinExistence type="predicted"/>
<gene>
    <name evidence="1" type="ORF">CDAR_179131</name>
</gene>
<comment type="caution">
    <text evidence="1">The sequence shown here is derived from an EMBL/GenBank/DDBJ whole genome shotgun (WGS) entry which is preliminary data.</text>
</comment>
<evidence type="ECO:0000313" key="2">
    <source>
        <dbReference type="Proteomes" id="UP001054837"/>
    </source>
</evidence>
<name>A0AAV4PBN6_9ARAC</name>
<keyword evidence="2" id="KW-1185">Reference proteome</keyword>
<dbReference type="AlphaFoldDB" id="A0AAV4PBN6"/>